<dbReference type="EMBL" id="CP133620">
    <property type="protein sequence ID" value="WMV46267.1"/>
    <property type="molecule type" value="Genomic_DNA"/>
</dbReference>
<reference evidence="1" key="1">
    <citation type="submission" date="2023-08" db="EMBL/GenBank/DDBJ databases">
        <title>A de novo genome assembly of Solanum verrucosum Schlechtendal, a Mexican diploid species geographically isolated from the other diploid A-genome species in potato relatives.</title>
        <authorList>
            <person name="Hosaka K."/>
        </authorList>
    </citation>
    <scope>NUCLEOTIDE SEQUENCE</scope>
    <source>
        <tissue evidence="1">Young leaves</tissue>
    </source>
</reference>
<dbReference type="Proteomes" id="UP001234989">
    <property type="component" value="Chromosome 9"/>
</dbReference>
<dbReference type="AlphaFoldDB" id="A0AAF0UHL5"/>
<keyword evidence="2" id="KW-1185">Reference proteome</keyword>
<feature type="non-terminal residue" evidence="1">
    <location>
        <position position="1"/>
    </location>
</feature>
<protein>
    <submittedName>
        <fullName evidence="1">Uncharacterized protein</fullName>
    </submittedName>
</protein>
<sequence length="135" mass="15211">HTVATEEPQEVTPISHGPESQLKDILFQTSNLKENEVNIISDIETSHVQLALYSAKWDRPIQVITFMDTGAVASILNPTALPNEQWIPHFQKFNKVSKGIRTTRVITKNRITIEFFAGVQFRTKLLGSIILGRIS</sequence>
<organism evidence="1 2">
    <name type="scientific">Solanum verrucosum</name>
    <dbReference type="NCBI Taxonomy" id="315347"/>
    <lineage>
        <taxon>Eukaryota</taxon>
        <taxon>Viridiplantae</taxon>
        <taxon>Streptophyta</taxon>
        <taxon>Embryophyta</taxon>
        <taxon>Tracheophyta</taxon>
        <taxon>Spermatophyta</taxon>
        <taxon>Magnoliopsida</taxon>
        <taxon>eudicotyledons</taxon>
        <taxon>Gunneridae</taxon>
        <taxon>Pentapetalae</taxon>
        <taxon>asterids</taxon>
        <taxon>lamiids</taxon>
        <taxon>Solanales</taxon>
        <taxon>Solanaceae</taxon>
        <taxon>Solanoideae</taxon>
        <taxon>Solaneae</taxon>
        <taxon>Solanum</taxon>
    </lineage>
</organism>
<evidence type="ECO:0000313" key="2">
    <source>
        <dbReference type="Proteomes" id="UP001234989"/>
    </source>
</evidence>
<proteinExistence type="predicted"/>
<gene>
    <name evidence="1" type="ORF">MTR67_039652</name>
</gene>
<name>A0AAF0UHL5_SOLVR</name>
<evidence type="ECO:0000313" key="1">
    <source>
        <dbReference type="EMBL" id="WMV46267.1"/>
    </source>
</evidence>
<accession>A0AAF0UHL5</accession>